<dbReference type="InterPro" id="IPR003231">
    <property type="entry name" value="ACP"/>
</dbReference>
<comment type="caution">
    <text evidence="11">The sequence shown here is derived from an EMBL/GenBank/DDBJ whole genome shotgun (WGS) entry which is preliminary data.</text>
</comment>
<keyword evidence="6 7" id="KW-0275">Fatty acid biosynthesis</keyword>
<keyword evidence="3 7" id="KW-0597">Phosphoprotein</keyword>
<dbReference type="NCBIfam" id="NF002151">
    <property type="entry name" value="PRK00982.1-5"/>
    <property type="match status" value="1"/>
</dbReference>
<dbReference type="SUPFAM" id="SSF47336">
    <property type="entry name" value="ACP-like"/>
    <property type="match status" value="1"/>
</dbReference>
<dbReference type="AlphaFoldDB" id="A0A6B0YU41"/>
<comment type="pathway">
    <text evidence="7 9">Lipid metabolism; fatty acid biosynthesis.</text>
</comment>
<dbReference type="EMBL" id="VXRG01000089">
    <property type="protein sequence ID" value="MXY93861.1"/>
    <property type="molecule type" value="Genomic_DNA"/>
</dbReference>
<keyword evidence="2 7" id="KW-0444">Lipid biosynthesis</keyword>
<feature type="modified residue" description="O-(pantetheine 4'-phosphoryl)serine" evidence="7">
    <location>
        <position position="37"/>
    </location>
</feature>
<sequence>MSTTFEQVRDIIVDQLDVDPDEVTENAKFKEDLDADSLDLVELIMSFEEEFGGEISDEQAQEIETVGDVVKHLEAQAV</sequence>
<protein>
    <recommendedName>
        <fullName evidence="7 8">Acyl carrier protein</fullName>
        <shortName evidence="7">ACP</shortName>
    </recommendedName>
</protein>
<dbReference type="GO" id="GO:0000035">
    <property type="term" value="F:acyl binding"/>
    <property type="evidence" value="ECO:0007669"/>
    <property type="project" value="TreeGrafter"/>
</dbReference>
<evidence type="ECO:0000256" key="3">
    <source>
        <dbReference type="ARBA" id="ARBA00022553"/>
    </source>
</evidence>
<dbReference type="Gene3D" id="1.10.1200.10">
    <property type="entry name" value="ACP-like"/>
    <property type="match status" value="1"/>
</dbReference>
<dbReference type="GO" id="GO:0005829">
    <property type="term" value="C:cytosol"/>
    <property type="evidence" value="ECO:0007669"/>
    <property type="project" value="TreeGrafter"/>
</dbReference>
<keyword evidence="1 7" id="KW-0596">Phosphopantetheine</keyword>
<dbReference type="HAMAP" id="MF_01217">
    <property type="entry name" value="Acyl_carrier"/>
    <property type="match status" value="1"/>
</dbReference>
<keyword evidence="4 7" id="KW-0276">Fatty acid metabolism</keyword>
<comment type="subcellular location">
    <subcellularLocation>
        <location evidence="7">Cytoplasm</location>
    </subcellularLocation>
</comment>
<evidence type="ECO:0000256" key="1">
    <source>
        <dbReference type="ARBA" id="ARBA00022450"/>
    </source>
</evidence>
<proteinExistence type="inferred from homology"/>
<evidence type="ECO:0000256" key="5">
    <source>
        <dbReference type="ARBA" id="ARBA00023098"/>
    </source>
</evidence>
<evidence type="ECO:0000256" key="6">
    <source>
        <dbReference type="ARBA" id="ARBA00023160"/>
    </source>
</evidence>
<evidence type="ECO:0000313" key="11">
    <source>
        <dbReference type="EMBL" id="MXY93861.1"/>
    </source>
</evidence>
<comment type="function">
    <text evidence="7 9">Carrier of the growing fatty acid chain in fatty acid biosynthesis.</text>
</comment>
<evidence type="ECO:0000256" key="9">
    <source>
        <dbReference type="RuleBase" id="RU003545"/>
    </source>
</evidence>
<dbReference type="NCBIfam" id="NF002148">
    <property type="entry name" value="PRK00982.1-2"/>
    <property type="match status" value="1"/>
</dbReference>
<comment type="PTM">
    <text evidence="7">4'-phosphopantetheine is transferred from CoA to a specific serine of apo-ACP by AcpS. This modification is essential for activity because fatty acids are bound in thioester linkage to the sulfhydryl of the prosthetic group.</text>
</comment>
<name>A0A6B0YU41_9CHLR</name>
<comment type="PTM">
    <text evidence="9">4'-phosphopantetheine is transferred from CoA to a specific serine of apo-ACP by acpS.</text>
</comment>
<dbReference type="UniPathway" id="UPA00094"/>
<evidence type="ECO:0000256" key="7">
    <source>
        <dbReference type="HAMAP-Rule" id="MF_01217"/>
    </source>
</evidence>
<evidence type="ECO:0000256" key="2">
    <source>
        <dbReference type="ARBA" id="ARBA00022516"/>
    </source>
</evidence>
<organism evidence="11">
    <name type="scientific">Caldilineaceae bacterium SB0664_bin_27</name>
    <dbReference type="NCBI Taxonomy" id="2605260"/>
    <lineage>
        <taxon>Bacteria</taxon>
        <taxon>Bacillati</taxon>
        <taxon>Chloroflexota</taxon>
        <taxon>Caldilineae</taxon>
        <taxon>Caldilineales</taxon>
        <taxon>Caldilineaceae</taxon>
    </lineage>
</organism>
<dbReference type="NCBIfam" id="TIGR00517">
    <property type="entry name" value="acyl_carrier"/>
    <property type="match status" value="1"/>
</dbReference>
<accession>A0A6B0YU41</accession>
<dbReference type="PANTHER" id="PTHR20863:SF76">
    <property type="entry name" value="CARRIER DOMAIN-CONTAINING PROTEIN"/>
    <property type="match status" value="1"/>
</dbReference>
<evidence type="ECO:0000256" key="8">
    <source>
        <dbReference type="NCBIfam" id="TIGR00517"/>
    </source>
</evidence>
<dbReference type="PROSITE" id="PS50075">
    <property type="entry name" value="CARRIER"/>
    <property type="match status" value="1"/>
</dbReference>
<feature type="domain" description="Carrier" evidence="10">
    <location>
        <begin position="2"/>
        <end position="77"/>
    </location>
</feature>
<dbReference type="GO" id="GO:0016020">
    <property type="term" value="C:membrane"/>
    <property type="evidence" value="ECO:0007669"/>
    <property type="project" value="GOC"/>
</dbReference>
<dbReference type="InterPro" id="IPR009081">
    <property type="entry name" value="PP-bd_ACP"/>
</dbReference>
<dbReference type="PANTHER" id="PTHR20863">
    <property type="entry name" value="ACYL CARRIER PROTEIN"/>
    <property type="match status" value="1"/>
</dbReference>
<gene>
    <name evidence="7 11" type="primary">acpP</name>
    <name evidence="11" type="ORF">F4Y42_10485</name>
</gene>
<dbReference type="Pfam" id="PF00550">
    <property type="entry name" value="PP-binding"/>
    <property type="match status" value="1"/>
</dbReference>
<keyword evidence="5 7" id="KW-0443">Lipid metabolism</keyword>
<evidence type="ECO:0000259" key="10">
    <source>
        <dbReference type="PROSITE" id="PS50075"/>
    </source>
</evidence>
<keyword evidence="7" id="KW-0963">Cytoplasm</keyword>
<evidence type="ECO:0000256" key="4">
    <source>
        <dbReference type="ARBA" id="ARBA00022832"/>
    </source>
</evidence>
<dbReference type="GO" id="GO:0009245">
    <property type="term" value="P:lipid A biosynthetic process"/>
    <property type="evidence" value="ECO:0007669"/>
    <property type="project" value="TreeGrafter"/>
</dbReference>
<comment type="similarity">
    <text evidence="7">Belongs to the acyl carrier protein (ACP) family.</text>
</comment>
<dbReference type="GO" id="GO:0000036">
    <property type="term" value="F:acyl carrier activity"/>
    <property type="evidence" value="ECO:0007669"/>
    <property type="project" value="UniProtKB-UniRule"/>
</dbReference>
<dbReference type="NCBIfam" id="NF002150">
    <property type="entry name" value="PRK00982.1-4"/>
    <property type="match status" value="1"/>
</dbReference>
<dbReference type="InterPro" id="IPR036736">
    <property type="entry name" value="ACP-like_sf"/>
</dbReference>
<reference evidence="11" key="1">
    <citation type="submission" date="2019-09" db="EMBL/GenBank/DDBJ databases">
        <title>Characterisation of the sponge microbiome using genome-centric metagenomics.</title>
        <authorList>
            <person name="Engelberts J.P."/>
            <person name="Robbins S.J."/>
            <person name="De Goeij J.M."/>
            <person name="Aranda M."/>
            <person name="Bell S.C."/>
            <person name="Webster N.S."/>
        </authorList>
    </citation>
    <scope>NUCLEOTIDE SEQUENCE</scope>
    <source>
        <strain evidence="11">SB0664_bin_27</strain>
    </source>
</reference>